<dbReference type="AlphaFoldDB" id="A0ABD3T2G7"/>
<keyword evidence="1" id="KW-0472">Membrane</keyword>
<reference evidence="2 3" key="1">
    <citation type="submission" date="2024-12" db="EMBL/GenBank/DDBJ databases">
        <title>The unique morphological basis and parallel evolutionary history of personate flowers in Penstemon.</title>
        <authorList>
            <person name="Depatie T.H."/>
            <person name="Wessinger C.A."/>
        </authorList>
    </citation>
    <scope>NUCLEOTIDE SEQUENCE [LARGE SCALE GENOMIC DNA]</scope>
    <source>
        <strain evidence="2">WTNN_2</strain>
        <tissue evidence="2">Leaf</tissue>
    </source>
</reference>
<gene>
    <name evidence="2" type="ORF">ACJIZ3_019867</name>
</gene>
<keyword evidence="3" id="KW-1185">Reference proteome</keyword>
<dbReference type="EMBL" id="JBJXBP010000005">
    <property type="protein sequence ID" value="KAL3831065.1"/>
    <property type="molecule type" value="Genomic_DNA"/>
</dbReference>
<name>A0ABD3T2G7_9LAMI</name>
<protein>
    <submittedName>
        <fullName evidence="2">Uncharacterized protein</fullName>
    </submittedName>
</protein>
<feature type="transmembrane region" description="Helical" evidence="1">
    <location>
        <begin position="99"/>
        <end position="122"/>
    </location>
</feature>
<evidence type="ECO:0000256" key="1">
    <source>
        <dbReference type="SAM" id="Phobius"/>
    </source>
</evidence>
<sequence>MKDFKASADLLLTTQIQLGEQGDFVLNKHFPFRPRRLENYLGLNKTYVNNQKIKNKVLATLIYSICIYDKNAYNVKYKNLMIFFIGCITTFGFEQNKYFVIDLLCLLGKILFELLNVILLIYGHISDLKWGNISICRRIFNFRDRVNIAPSTNCCFNNGQIQTTLGDEWNFEMLAFKLLFFITGCCLI</sequence>
<organism evidence="2 3">
    <name type="scientific">Penstemon smallii</name>
    <dbReference type="NCBI Taxonomy" id="265156"/>
    <lineage>
        <taxon>Eukaryota</taxon>
        <taxon>Viridiplantae</taxon>
        <taxon>Streptophyta</taxon>
        <taxon>Embryophyta</taxon>
        <taxon>Tracheophyta</taxon>
        <taxon>Spermatophyta</taxon>
        <taxon>Magnoliopsida</taxon>
        <taxon>eudicotyledons</taxon>
        <taxon>Gunneridae</taxon>
        <taxon>Pentapetalae</taxon>
        <taxon>asterids</taxon>
        <taxon>lamiids</taxon>
        <taxon>Lamiales</taxon>
        <taxon>Plantaginaceae</taxon>
        <taxon>Cheloneae</taxon>
        <taxon>Penstemon</taxon>
    </lineage>
</organism>
<keyword evidence="1" id="KW-1133">Transmembrane helix</keyword>
<keyword evidence="1" id="KW-0812">Transmembrane</keyword>
<evidence type="ECO:0000313" key="3">
    <source>
        <dbReference type="Proteomes" id="UP001634393"/>
    </source>
</evidence>
<evidence type="ECO:0000313" key="2">
    <source>
        <dbReference type="EMBL" id="KAL3831065.1"/>
    </source>
</evidence>
<proteinExistence type="predicted"/>
<dbReference type="Proteomes" id="UP001634393">
    <property type="component" value="Unassembled WGS sequence"/>
</dbReference>
<comment type="caution">
    <text evidence="2">The sequence shown here is derived from an EMBL/GenBank/DDBJ whole genome shotgun (WGS) entry which is preliminary data.</text>
</comment>
<accession>A0ABD3T2G7</accession>
<feature type="transmembrane region" description="Helical" evidence="1">
    <location>
        <begin position="77"/>
        <end position="93"/>
    </location>
</feature>